<proteinExistence type="predicted"/>
<dbReference type="GO" id="GO:0016853">
    <property type="term" value="F:isomerase activity"/>
    <property type="evidence" value="ECO:0007669"/>
    <property type="project" value="UniProtKB-KW"/>
</dbReference>
<dbReference type="PROSITE" id="PS51318">
    <property type="entry name" value="TAT"/>
    <property type="match status" value="1"/>
</dbReference>
<dbReference type="AlphaFoldDB" id="A0A8J2XSQ9"/>
<dbReference type="SUPFAM" id="SSF51658">
    <property type="entry name" value="Xylose isomerase-like"/>
    <property type="match status" value="1"/>
</dbReference>
<dbReference type="RefSeq" id="WP_188934753.1">
    <property type="nucleotide sequence ID" value="NZ_BMJC01000004.1"/>
</dbReference>
<sequence length="302" mass="33710">MHTRRSFLKTSALYSAGILAAPALPSFLTAAGPVIGLQLYTVRDQMAADPNGTLAKVAQIGYNSLEGATYNNGIEKFYGMDPNTFAGVLKNNGLIMRSCHYRLGEDSQGATLTNGEYNGTILHDWDKAVEDAHTLGLHYMVCAWLSPKERLGLDHYKKMANDFNVAGEKCQKAGIQFCYHNHDFEFDAQGGKYPYDVLLEDTDPKLVKMEMDLYWVSKAGHDPVQLFDAHPGRFPLWHLKDMDATPQHSFTEVGNGTIDFKKIFANKAKSGMKYFFVEQDRCPGSPFDSITKSIAYIKQNLV</sequence>
<reference evidence="3" key="2">
    <citation type="submission" date="2020-09" db="EMBL/GenBank/DDBJ databases">
        <authorList>
            <person name="Sun Q."/>
            <person name="Zhou Y."/>
        </authorList>
    </citation>
    <scope>NUCLEOTIDE SEQUENCE</scope>
    <source>
        <strain evidence="3">CGMCC 1.15448</strain>
    </source>
</reference>
<keyword evidence="4" id="KW-1185">Reference proteome</keyword>
<dbReference type="PANTHER" id="PTHR12110">
    <property type="entry name" value="HYDROXYPYRUVATE ISOMERASE"/>
    <property type="match status" value="1"/>
</dbReference>
<protein>
    <submittedName>
        <fullName evidence="3">Sugar phosphate isomerase</fullName>
    </submittedName>
</protein>
<dbReference type="InterPro" id="IPR013022">
    <property type="entry name" value="Xyl_isomerase-like_TIM-brl"/>
</dbReference>
<organism evidence="3 4">
    <name type="scientific">Puia dinghuensis</name>
    <dbReference type="NCBI Taxonomy" id="1792502"/>
    <lineage>
        <taxon>Bacteria</taxon>
        <taxon>Pseudomonadati</taxon>
        <taxon>Bacteroidota</taxon>
        <taxon>Chitinophagia</taxon>
        <taxon>Chitinophagales</taxon>
        <taxon>Chitinophagaceae</taxon>
        <taxon>Puia</taxon>
    </lineage>
</organism>
<keyword evidence="3" id="KW-0413">Isomerase</keyword>
<name>A0A8J2XSQ9_9BACT</name>
<dbReference type="EMBL" id="BMJC01000004">
    <property type="protein sequence ID" value="GGB11335.1"/>
    <property type="molecule type" value="Genomic_DNA"/>
</dbReference>
<feature type="chain" id="PRO_5035251951" evidence="1">
    <location>
        <begin position="21"/>
        <end position="302"/>
    </location>
</feature>
<feature type="domain" description="Xylose isomerase-like TIM barrel" evidence="2">
    <location>
        <begin position="54"/>
        <end position="297"/>
    </location>
</feature>
<evidence type="ECO:0000313" key="3">
    <source>
        <dbReference type="EMBL" id="GGB11335.1"/>
    </source>
</evidence>
<dbReference type="InterPro" id="IPR006311">
    <property type="entry name" value="TAT_signal"/>
</dbReference>
<feature type="signal peptide" evidence="1">
    <location>
        <begin position="1"/>
        <end position="20"/>
    </location>
</feature>
<dbReference type="Gene3D" id="3.20.20.150">
    <property type="entry name" value="Divalent-metal-dependent TIM barrel enzymes"/>
    <property type="match status" value="1"/>
</dbReference>
<reference evidence="3" key="1">
    <citation type="journal article" date="2014" name="Int. J. Syst. Evol. Microbiol.">
        <title>Complete genome sequence of Corynebacterium casei LMG S-19264T (=DSM 44701T), isolated from a smear-ripened cheese.</title>
        <authorList>
            <consortium name="US DOE Joint Genome Institute (JGI-PGF)"/>
            <person name="Walter F."/>
            <person name="Albersmeier A."/>
            <person name="Kalinowski J."/>
            <person name="Ruckert C."/>
        </authorList>
    </citation>
    <scope>NUCLEOTIDE SEQUENCE</scope>
    <source>
        <strain evidence="3">CGMCC 1.15448</strain>
    </source>
</reference>
<comment type="caution">
    <text evidence="3">The sequence shown here is derived from an EMBL/GenBank/DDBJ whole genome shotgun (WGS) entry which is preliminary data.</text>
</comment>
<gene>
    <name evidence="3" type="ORF">GCM10011511_38660</name>
</gene>
<evidence type="ECO:0000256" key="1">
    <source>
        <dbReference type="SAM" id="SignalP"/>
    </source>
</evidence>
<dbReference type="Proteomes" id="UP000607559">
    <property type="component" value="Unassembled WGS sequence"/>
</dbReference>
<keyword evidence="1" id="KW-0732">Signal</keyword>
<evidence type="ECO:0000313" key="4">
    <source>
        <dbReference type="Proteomes" id="UP000607559"/>
    </source>
</evidence>
<evidence type="ECO:0000259" key="2">
    <source>
        <dbReference type="Pfam" id="PF01261"/>
    </source>
</evidence>
<accession>A0A8J2XSQ9</accession>
<dbReference type="PANTHER" id="PTHR12110:SF41">
    <property type="entry name" value="INOSOSE DEHYDRATASE"/>
    <property type="match status" value="1"/>
</dbReference>
<dbReference type="InterPro" id="IPR050312">
    <property type="entry name" value="IolE/XylAMocC-like"/>
</dbReference>
<dbReference type="Pfam" id="PF01261">
    <property type="entry name" value="AP_endonuc_2"/>
    <property type="match status" value="1"/>
</dbReference>
<dbReference type="InterPro" id="IPR036237">
    <property type="entry name" value="Xyl_isomerase-like_sf"/>
</dbReference>